<organism evidence="1 2">
    <name type="scientific">Brassicogethes aeneus</name>
    <name type="common">Rape pollen beetle</name>
    <name type="synonym">Meligethes aeneus</name>
    <dbReference type="NCBI Taxonomy" id="1431903"/>
    <lineage>
        <taxon>Eukaryota</taxon>
        <taxon>Metazoa</taxon>
        <taxon>Ecdysozoa</taxon>
        <taxon>Arthropoda</taxon>
        <taxon>Hexapoda</taxon>
        <taxon>Insecta</taxon>
        <taxon>Pterygota</taxon>
        <taxon>Neoptera</taxon>
        <taxon>Endopterygota</taxon>
        <taxon>Coleoptera</taxon>
        <taxon>Polyphaga</taxon>
        <taxon>Cucujiformia</taxon>
        <taxon>Nitidulidae</taxon>
        <taxon>Meligethinae</taxon>
        <taxon>Brassicogethes</taxon>
    </lineage>
</organism>
<dbReference type="Proteomes" id="UP001154078">
    <property type="component" value="Chromosome 2"/>
</dbReference>
<dbReference type="EMBL" id="OV121133">
    <property type="protein sequence ID" value="CAH0550972.1"/>
    <property type="molecule type" value="Genomic_DNA"/>
</dbReference>
<proteinExistence type="predicted"/>
<dbReference type="OrthoDB" id="7431418at2759"/>
<dbReference type="PANTHER" id="PTHR33053">
    <property type="entry name" value="PROTEIN, PUTATIVE-RELATED"/>
    <property type="match status" value="1"/>
</dbReference>
<gene>
    <name evidence="1" type="ORF">MELIAE_LOCUS3678</name>
</gene>
<evidence type="ECO:0000313" key="2">
    <source>
        <dbReference type="Proteomes" id="UP001154078"/>
    </source>
</evidence>
<keyword evidence="2" id="KW-1185">Reference proteome</keyword>
<dbReference type="AlphaFoldDB" id="A0A9P0FD51"/>
<evidence type="ECO:0000313" key="1">
    <source>
        <dbReference type="EMBL" id="CAH0550972.1"/>
    </source>
</evidence>
<protein>
    <submittedName>
        <fullName evidence="1">Uncharacterized protein</fullName>
    </submittedName>
</protein>
<accession>A0A9P0FD51</accession>
<sequence length="151" mass="17258">MNILACDQPMVVAIYCGESKPPLQEFLPEFVTELNEILETGIQVSQIRVKVKIRYFVCDTPARSFIKGTVGFNAKHGCIKCTVTGEYDKDERHMSFSKVDCPLRTDESFRRALDEDHHKEESSLIKLPIYMVEDIIIADSLHLFATYLLGR</sequence>
<dbReference type="PANTHER" id="PTHR33053:SF25">
    <property type="entry name" value="TRANSPOSASE DOMAIN-CONTAINING PROTEIN"/>
    <property type="match status" value="1"/>
</dbReference>
<reference evidence="1" key="1">
    <citation type="submission" date="2021-12" db="EMBL/GenBank/DDBJ databases">
        <authorList>
            <person name="King R."/>
        </authorList>
    </citation>
    <scope>NUCLEOTIDE SEQUENCE</scope>
</reference>
<name>A0A9P0FD51_BRAAE</name>